<feature type="transmembrane region" description="Helical" evidence="7">
    <location>
        <begin position="37"/>
        <end position="60"/>
    </location>
</feature>
<comment type="caution">
    <text evidence="8">The sequence shown here is derived from an EMBL/GenBank/DDBJ whole genome shotgun (WGS) entry which is preliminary data.</text>
</comment>
<sequence length="804" mass="88603">MSPSVQPAPIDVAANSQNPRSASVASSRGRSDIRSTAAFLAAAVLRKFGSAVWIPVLLALVSPADFTRYGMLLAAVNLLVPMLSLGIVFAPMRLAFDHPQGAKRDSLFRTTLLTTIAIAGIGLSLTLAALQIAVPSDPLTHGAILLRSCIAFQILAAILSEFAFSLLRVKGQAVRFALAACIYACAPFFIALPFLLWTTTEPLIVISASMASGLLGAFLIAMHGDFRRILSAAPEAGLLKSLLGYSIPVSLHLIGLWAINASGRWIGTISQTLEEMASFTLFSAIASLLMGFPVALLEARLPRYNSAFGRHDYSQAIAILRRCMALAIAVIVAVYAMTFMCLYWGADWLPAQYIPSKLTLGCFCLFNVFHCTYLIGVNTLSGLKRTSSLAASTIIAGSVTIAVSYFGCLWYGEIGLVIAMVAGMLCQAALVNLIAFHLTSKAQESSNLPSRPLAQDQIPLDHVDFHAIVNECAEVCEELEAKNRHLRSLVEFVLRTLAMACSLPAKTQDSPSRICHYIHDPRLSRFDTAESFRVCTSPKSIRLLAIQPSVVVALVRQYRGLARVLKPTSPLARLTLLDLACINFLSEHHRVHSFHVAAHFQPYVVLLSELRRKNFVESFTGHQHGAWELRPLKKIQRRLYFDRYHLLDKRFEHCFKTYLSGNPDVVIEASDLSKSISWQSRGIPHVALGFQGKDCPANWMMLEIVSRVCKKFHIELIVYPHPRESESACKRVAEIAIVDRVHRYKDSLVFVTAFSTLGLEFALNGRPVIFVNIDDRRIVFDETGLETSCVQLNALEDTLAKYLR</sequence>
<accession>A0A5C6CDH2</accession>
<evidence type="ECO:0000256" key="2">
    <source>
        <dbReference type="ARBA" id="ARBA00022475"/>
    </source>
</evidence>
<evidence type="ECO:0008006" key="10">
    <source>
        <dbReference type="Google" id="ProtNLM"/>
    </source>
</evidence>
<comment type="subcellular location">
    <subcellularLocation>
        <location evidence="1">Cell membrane</location>
        <topology evidence="1">Multi-pass membrane protein</topology>
    </subcellularLocation>
</comment>
<dbReference type="PANTHER" id="PTHR30250:SF11">
    <property type="entry name" value="O-ANTIGEN TRANSPORTER-RELATED"/>
    <property type="match status" value="1"/>
</dbReference>
<keyword evidence="4 7" id="KW-1133">Transmembrane helix</keyword>
<evidence type="ECO:0000313" key="9">
    <source>
        <dbReference type="Proteomes" id="UP000316304"/>
    </source>
</evidence>
<evidence type="ECO:0000256" key="7">
    <source>
        <dbReference type="SAM" id="Phobius"/>
    </source>
</evidence>
<dbReference type="GO" id="GO:0005886">
    <property type="term" value="C:plasma membrane"/>
    <property type="evidence" value="ECO:0007669"/>
    <property type="project" value="UniProtKB-SubCell"/>
</dbReference>
<feature type="transmembrane region" description="Helical" evidence="7">
    <location>
        <begin position="66"/>
        <end position="90"/>
    </location>
</feature>
<evidence type="ECO:0000313" key="8">
    <source>
        <dbReference type="EMBL" id="TWU22913.1"/>
    </source>
</evidence>
<feature type="transmembrane region" description="Helical" evidence="7">
    <location>
        <begin position="176"/>
        <end position="197"/>
    </location>
</feature>
<evidence type="ECO:0000256" key="4">
    <source>
        <dbReference type="ARBA" id="ARBA00022989"/>
    </source>
</evidence>
<reference evidence="8 9" key="1">
    <citation type="submission" date="2019-02" db="EMBL/GenBank/DDBJ databases">
        <title>Deep-cultivation of Planctomycetes and their phenomic and genomic characterization uncovers novel biology.</title>
        <authorList>
            <person name="Wiegand S."/>
            <person name="Jogler M."/>
            <person name="Boedeker C."/>
            <person name="Pinto D."/>
            <person name="Vollmers J."/>
            <person name="Rivas-Marin E."/>
            <person name="Kohn T."/>
            <person name="Peeters S.H."/>
            <person name="Heuer A."/>
            <person name="Rast P."/>
            <person name="Oberbeckmann S."/>
            <person name="Bunk B."/>
            <person name="Jeske O."/>
            <person name="Meyerdierks A."/>
            <person name="Storesund J.E."/>
            <person name="Kallscheuer N."/>
            <person name="Luecker S."/>
            <person name="Lage O.M."/>
            <person name="Pohl T."/>
            <person name="Merkel B.J."/>
            <person name="Hornburger P."/>
            <person name="Mueller R.-W."/>
            <person name="Bruemmer F."/>
            <person name="Labrenz M."/>
            <person name="Spormann A.M."/>
            <person name="Op Den Camp H."/>
            <person name="Overmann J."/>
            <person name="Amann R."/>
            <person name="Jetten M.S.M."/>
            <person name="Mascher T."/>
            <person name="Medema M.H."/>
            <person name="Devos D.P."/>
            <person name="Kaster A.-K."/>
            <person name="Ovreas L."/>
            <person name="Rohde M."/>
            <person name="Galperin M.Y."/>
            <person name="Jogler C."/>
        </authorList>
    </citation>
    <scope>NUCLEOTIDE SEQUENCE [LARGE SCALE GENOMIC DNA]</scope>
    <source>
        <strain evidence="8 9">Pla52o</strain>
    </source>
</reference>
<evidence type="ECO:0000256" key="1">
    <source>
        <dbReference type="ARBA" id="ARBA00004651"/>
    </source>
</evidence>
<dbReference type="EMBL" id="SJPT01000004">
    <property type="protein sequence ID" value="TWU22913.1"/>
    <property type="molecule type" value="Genomic_DNA"/>
</dbReference>
<protein>
    <recommendedName>
        <fullName evidence="10">Polysaccharide biosynthesis protein</fullName>
    </recommendedName>
</protein>
<feature type="region of interest" description="Disordered" evidence="6">
    <location>
        <begin position="1"/>
        <end position="27"/>
    </location>
</feature>
<evidence type="ECO:0000256" key="6">
    <source>
        <dbReference type="SAM" id="MobiDB-lite"/>
    </source>
</evidence>
<dbReference type="Proteomes" id="UP000316304">
    <property type="component" value="Unassembled WGS sequence"/>
</dbReference>
<keyword evidence="2" id="KW-1003">Cell membrane</keyword>
<proteinExistence type="predicted"/>
<gene>
    <name evidence="8" type="ORF">Pla52o_24450</name>
</gene>
<feature type="transmembrane region" description="Helical" evidence="7">
    <location>
        <begin position="279"/>
        <end position="299"/>
    </location>
</feature>
<organism evidence="8 9">
    <name type="scientific">Novipirellula galeiformis</name>
    <dbReference type="NCBI Taxonomy" id="2528004"/>
    <lineage>
        <taxon>Bacteria</taxon>
        <taxon>Pseudomonadati</taxon>
        <taxon>Planctomycetota</taxon>
        <taxon>Planctomycetia</taxon>
        <taxon>Pirellulales</taxon>
        <taxon>Pirellulaceae</taxon>
        <taxon>Novipirellula</taxon>
    </lineage>
</organism>
<feature type="transmembrane region" description="Helical" evidence="7">
    <location>
        <begin position="111"/>
        <end position="132"/>
    </location>
</feature>
<evidence type="ECO:0000256" key="3">
    <source>
        <dbReference type="ARBA" id="ARBA00022692"/>
    </source>
</evidence>
<keyword evidence="9" id="KW-1185">Reference proteome</keyword>
<evidence type="ECO:0000256" key="5">
    <source>
        <dbReference type="ARBA" id="ARBA00023136"/>
    </source>
</evidence>
<dbReference type="InterPro" id="IPR050833">
    <property type="entry name" value="Poly_Biosynth_Transport"/>
</dbReference>
<feature type="transmembrane region" description="Helical" evidence="7">
    <location>
        <begin position="144"/>
        <end position="164"/>
    </location>
</feature>
<feature type="transmembrane region" description="Helical" evidence="7">
    <location>
        <begin position="242"/>
        <end position="259"/>
    </location>
</feature>
<feature type="transmembrane region" description="Helical" evidence="7">
    <location>
        <begin position="319"/>
        <end position="346"/>
    </location>
</feature>
<keyword evidence="3 7" id="KW-0812">Transmembrane</keyword>
<feature type="transmembrane region" description="Helical" evidence="7">
    <location>
        <begin position="358"/>
        <end position="377"/>
    </location>
</feature>
<dbReference type="AlphaFoldDB" id="A0A5C6CDH2"/>
<keyword evidence="5 7" id="KW-0472">Membrane</keyword>
<feature type="transmembrane region" description="Helical" evidence="7">
    <location>
        <begin position="418"/>
        <end position="438"/>
    </location>
</feature>
<feature type="transmembrane region" description="Helical" evidence="7">
    <location>
        <begin position="203"/>
        <end position="221"/>
    </location>
</feature>
<name>A0A5C6CDH2_9BACT</name>
<dbReference type="PANTHER" id="PTHR30250">
    <property type="entry name" value="PST FAMILY PREDICTED COLANIC ACID TRANSPORTER"/>
    <property type="match status" value="1"/>
</dbReference>
<feature type="transmembrane region" description="Helical" evidence="7">
    <location>
        <begin position="389"/>
        <end position="412"/>
    </location>
</feature>